<name>A0A1G1WFV0_9BACT</name>
<evidence type="ECO:0000313" key="3">
    <source>
        <dbReference type="Proteomes" id="UP000176389"/>
    </source>
</evidence>
<evidence type="ECO:0000313" key="2">
    <source>
        <dbReference type="EMBL" id="OGY26481.1"/>
    </source>
</evidence>
<sequence>MKFHEVTGYSKLLSLLLFIALPFIGFYLGMAYQRAVGDPEDNMLVVKTPKEATSSAKTVVDSEKVSLKTNFKNGLLKYSGTVQLPTPCHKLKKDVIVAESFPEQVQISLEIVEPDPGRVCTQVITEKEFSGELEVSENASVSVSINGEKVK</sequence>
<comment type="caution">
    <text evidence="2">The sequence shown here is derived from an EMBL/GenBank/DDBJ whole genome shotgun (WGS) entry which is preliminary data.</text>
</comment>
<keyword evidence="1" id="KW-0812">Transmembrane</keyword>
<dbReference type="STRING" id="1802596.A2Z11_02575"/>
<dbReference type="EMBL" id="MHCS01000021">
    <property type="protein sequence ID" value="OGY26481.1"/>
    <property type="molecule type" value="Genomic_DNA"/>
</dbReference>
<dbReference type="Proteomes" id="UP000176389">
    <property type="component" value="Unassembled WGS sequence"/>
</dbReference>
<keyword evidence="1" id="KW-1133">Transmembrane helix</keyword>
<reference evidence="2 3" key="1">
    <citation type="journal article" date="2016" name="Nat. Commun.">
        <title>Thousands of microbial genomes shed light on interconnected biogeochemical processes in an aquifer system.</title>
        <authorList>
            <person name="Anantharaman K."/>
            <person name="Brown C.T."/>
            <person name="Hug L.A."/>
            <person name="Sharon I."/>
            <person name="Castelle C.J."/>
            <person name="Probst A.J."/>
            <person name="Thomas B.C."/>
            <person name="Singh A."/>
            <person name="Wilkins M.J."/>
            <person name="Karaoz U."/>
            <person name="Brodie E.L."/>
            <person name="Williams K.H."/>
            <person name="Hubbard S.S."/>
            <person name="Banfield J.F."/>
        </authorList>
    </citation>
    <scope>NUCLEOTIDE SEQUENCE [LARGE SCALE GENOMIC DNA]</scope>
</reference>
<evidence type="ECO:0000256" key="1">
    <source>
        <dbReference type="SAM" id="Phobius"/>
    </source>
</evidence>
<proteinExistence type="predicted"/>
<organism evidence="2 3">
    <name type="scientific">Candidatus Woykebacteria bacterium RBG_16_43_9</name>
    <dbReference type="NCBI Taxonomy" id="1802596"/>
    <lineage>
        <taxon>Bacteria</taxon>
        <taxon>Candidatus Woykeibacteriota</taxon>
    </lineage>
</organism>
<accession>A0A1G1WFV0</accession>
<gene>
    <name evidence="2" type="ORF">A2Z11_02575</name>
</gene>
<feature type="transmembrane region" description="Helical" evidence="1">
    <location>
        <begin position="12"/>
        <end position="32"/>
    </location>
</feature>
<keyword evidence="1" id="KW-0472">Membrane</keyword>
<dbReference type="AlphaFoldDB" id="A0A1G1WFV0"/>
<protein>
    <submittedName>
        <fullName evidence="2">Uncharacterized protein</fullName>
    </submittedName>
</protein>